<dbReference type="CDD" id="cd14752">
    <property type="entry name" value="GH31_N"/>
    <property type="match status" value="2"/>
</dbReference>
<dbReference type="InterPro" id="IPR000322">
    <property type="entry name" value="Glyco_hydro_31_TIM"/>
</dbReference>
<keyword evidence="6" id="KW-0378">Hydrolase</keyword>
<evidence type="ECO:0000259" key="14">
    <source>
        <dbReference type="PROSITE" id="PS51448"/>
    </source>
</evidence>
<evidence type="ECO:0000256" key="2">
    <source>
        <dbReference type="ARBA" id="ARBA00004308"/>
    </source>
</evidence>
<feature type="domain" description="P-type" evidence="14">
    <location>
        <begin position="105"/>
        <end position="151"/>
    </location>
</feature>
<dbReference type="PANTHER" id="PTHR22762:SF133">
    <property type="entry name" value="P-TYPE DOMAIN-CONTAINING PROTEIN"/>
    <property type="match status" value="1"/>
</dbReference>
<dbReference type="SUPFAM" id="SSF57492">
    <property type="entry name" value="Trefoil"/>
    <property type="match status" value="1"/>
</dbReference>
<dbReference type="SUPFAM" id="SSF51011">
    <property type="entry name" value="Glycosyl hydrolase domain"/>
    <property type="match status" value="1"/>
</dbReference>
<evidence type="ECO:0000256" key="12">
    <source>
        <dbReference type="PROSITE-ProRule" id="PRU00779"/>
    </source>
</evidence>
<dbReference type="Gene3D" id="2.60.40.1760">
    <property type="entry name" value="glycosyl hydrolase (family 31)"/>
    <property type="match status" value="2"/>
</dbReference>
<feature type="region of interest" description="Disordered" evidence="13">
    <location>
        <begin position="14"/>
        <end position="34"/>
    </location>
</feature>
<comment type="caution">
    <text evidence="15">The sequence shown here is derived from an EMBL/GenBank/DDBJ whole genome shotgun (WGS) entry which is preliminary data.</text>
</comment>
<dbReference type="InterPro" id="IPR017957">
    <property type="entry name" value="P_trefoil_CS"/>
</dbReference>
<dbReference type="PROSITE" id="PS00129">
    <property type="entry name" value="GLYCOSYL_HYDROL_F31_1"/>
    <property type="match status" value="1"/>
</dbReference>
<evidence type="ECO:0000256" key="11">
    <source>
        <dbReference type="ARBA" id="ARBA00041343"/>
    </source>
</evidence>
<protein>
    <recommendedName>
        <fullName evidence="4">alpha-glucosidase</fullName>
        <ecNumber evidence="4">3.2.1.20</ecNumber>
    </recommendedName>
    <alternativeName>
        <fullName evidence="11">Maltase</fullName>
    </alternativeName>
</protein>
<dbReference type="Pfam" id="PF21365">
    <property type="entry name" value="Glyco_hydro_31_3rd"/>
    <property type="match status" value="2"/>
</dbReference>
<dbReference type="InterPro" id="IPR044913">
    <property type="entry name" value="P_trefoil_dom_sf"/>
</dbReference>
<gene>
    <name evidence="15" type="ORF">H4Q32_013586</name>
</gene>
<keyword evidence="5" id="KW-0732">Signal</keyword>
<dbReference type="Pfam" id="PF13802">
    <property type="entry name" value="Gal_mutarotas_2"/>
    <property type="match status" value="2"/>
</dbReference>
<evidence type="ECO:0000256" key="3">
    <source>
        <dbReference type="ARBA" id="ARBA00007806"/>
    </source>
</evidence>
<comment type="caution">
    <text evidence="12">Lacks conserved residue(s) required for the propagation of feature annotation.</text>
</comment>
<dbReference type="InterPro" id="IPR030459">
    <property type="entry name" value="Glyco_hydro_31_CS"/>
</dbReference>
<dbReference type="EC" id="3.2.1.20" evidence="4"/>
<dbReference type="Gene3D" id="3.20.20.80">
    <property type="entry name" value="Glycosidases"/>
    <property type="match status" value="3"/>
</dbReference>
<dbReference type="InterPro" id="IPR013780">
    <property type="entry name" value="Glyco_hydro_b"/>
</dbReference>
<dbReference type="PROSITE" id="PS51448">
    <property type="entry name" value="P_TREFOIL_2"/>
    <property type="match status" value="2"/>
</dbReference>
<dbReference type="SUPFAM" id="SSF74650">
    <property type="entry name" value="Galactose mutarotase-like"/>
    <property type="match status" value="2"/>
</dbReference>
<evidence type="ECO:0000256" key="10">
    <source>
        <dbReference type="ARBA" id="ARBA00023295"/>
    </source>
</evidence>
<dbReference type="SMART" id="SM00018">
    <property type="entry name" value="PD"/>
    <property type="match status" value="2"/>
</dbReference>
<dbReference type="InterPro" id="IPR011013">
    <property type="entry name" value="Gal_mutarotase_sf_dom"/>
</dbReference>
<keyword evidence="8" id="KW-1015">Disulfide bond</keyword>
<dbReference type="InterPro" id="IPR048395">
    <property type="entry name" value="Glyco_hydro_31_C"/>
</dbReference>
<keyword evidence="16" id="KW-1185">Reference proteome</keyword>
<comment type="similarity">
    <text evidence="3">Belongs to the glycosyl hydrolase 31 family.</text>
</comment>
<dbReference type="PROSITE" id="PS00025">
    <property type="entry name" value="P_TREFOIL_1"/>
    <property type="match status" value="1"/>
</dbReference>
<organism evidence="15 16">
    <name type="scientific">Labeo rohita</name>
    <name type="common">Indian major carp</name>
    <name type="synonym">Cyprinus rohita</name>
    <dbReference type="NCBI Taxonomy" id="84645"/>
    <lineage>
        <taxon>Eukaryota</taxon>
        <taxon>Metazoa</taxon>
        <taxon>Chordata</taxon>
        <taxon>Craniata</taxon>
        <taxon>Vertebrata</taxon>
        <taxon>Euteleostomi</taxon>
        <taxon>Actinopterygii</taxon>
        <taxon>Neopterygii</taxon>
        <taxon>Teleostei</taxon>
        <taxon>Ostariophysi</taxon>
        <taxon>Cypriniformes</taxon>
        <taxon>Cyprinidae</taxon>
        <taxon>Labeoninae</taxon>
        <taxon>Labeonini</taxon>
        <taxon>Labeo</taxon>
    </lineage>
</organism>
<dbReference type="EMBL" id="JACTAM010000018">
    <property type="protein sequence ID" value="KAI2653350.1"/>
    <property type="molecule type" value="Genomic_DNA"/>
</dbReference>
<evidence type="ECO:0000256" key="9">
    <source>
        <dbReference type="ARBA" id="ARBA00023180"/>
    </source>
</evidence>
<dbReference type="Gene3D" id="2.60.40.1180">
    <property type="entry name" value="Golgi alpha-mannosidase II"/>
    <property type="match status" value="5"/>
</dbReference>
<dbReference type="CDD" id="cd06602">
    <property type="entry name" value="GH31_MGAM_SI_GAA"/>
    <property type="match status" value="2"/>
</dbReference>
<evidence type="ECO:0000256" key="8">
    <source>
        <dbReference type="ARBA" id="ARBA00023157"/>
    </source>
</evidence>
<proteinExistence type="inferred from homology"/>
<dbReference type="CDD" id="cd00111">
    <property type="entry name" value="Trefoil"/>
    <property type="match status" value="2"/>
</dbReference>
<evidence type="ECO:0000313" key="16">
    <source>
        <dbReference type="Proteomes" id="UP000830375"/>
    </source>
</evidence>
<keyword evidence="9" id="KW-0325">Glycoprotein</keyword>
<evidence type="ECO:0000313" key="15">
    <source>
        <dbReference type="EMBL" id="KAI2653350.1"/>
    </source>
</evidence>
<comment type="catalytic activity">
    <reaction evidence="1">
        <text>Hydrolysis of terminal, non-reducing (1-&gt;4)-linked alpha-D-glucose residues with release of alpha-D-glucose.</text>
        <dbReference type="EC" id="3.2.1.20"/>
    </reaction>
</comment>
<dbReference type="Pfam" id="PF00088">
    <property type="entry name" value="Trefoil"/>
    <property type="match status" value="2"/>
</dbReference>
<dbReference type="Proteomes" id="UP000830375">
    <property type="component" value="Unassembled WGS sequence"/>
</dbReference>
<sequence>MSILIVIKDTQQRENQKQRQRAEALVNGSHGDEKSSAHRRAYYDSCHSQFQFTALMLVKWFIFKGDKMSLGQLVWVGRVCMVSDNLVLGVQDSGTTPEPDPDIVPECPSIPDAERVDCYPDGGASQQKCLERACCWSPLNETNVPWCFFSKNHGYSVVSESKPDNTHIEAKLTRMDAPSLFGADIKELTFLAEMQTENRLRLKITDANQARFEVPHEHVQSLSDTPRGPLKYRLELIQKPFGLKVWRTSPEKLLFDTTLGPLVFADQYLQLSAKLPSHNIYGLGEHVHQTFRHDTNWKTWPIFTRDAFPNGGTHNLYGHYPYFTCLEDASGHSFGVFLLNSNAMEVTIQPAPAVTFRTIGGVLDFYILIGETPEAVVDEFTKLIGRPFIPPYWSLGFQLSRWDYGSLAEVKKVVDRNRQAGYPYEVQYTDIDYMENKKIFTYDMEKFAELPQFADYMHDAGQKYIIILDPAVSTGRRINGPYEAVDRGHAAKVWVTESDGETPLLGEVWPGETVFPDYTNQGCIDWWVDEISRFYKEVKHDALWIDMNEVANFVKGGIKGCADNRLNYPPFTPRILDELMYSKTLCMDSKHKWGNHYDVHSLYGYSMVLATDKASKAVFGNSRSMVFSRSSFPGVGKYAGHWLGDNGANWNDIKWAIPGMLEFNLFGIPYIGADICGFFDDSEEELCTRWMQVGAFYPFSRNHNAQGYADQDPASYGLDSLVMNTSKHYLNIRYTLLPYLYTLFYKAHVNGETVVRPLMHDAQMFSLISRSEMKTQGVTFVEAYIPDAMWYDFERGVKITDRKAKISMSIPLDKIGLHLRGGAVLPVQRPDITTTYSRSHPMGLIVALDDNKAASGELFWDDGDSRDTVSSGVHIHYQFSVANGTLSMQVTHNGYTDPNNLKFENITVWGVTKAPALVLVTDGNSIISLSESQIQYDTHKQLHLGTNYTVNWEAKITGNIDCYPEGGEDQAKCEARGCIWESLSMPQCYYAENHGYIAGSKNVKPDGITVEITRNADFPSQRSRSRDISKLQIYDPDNARYEVPIHLDLPATPETDEAKRDYTVQINEKPFGIQVIRKETNEVIWDSAVPGFTFSDQLLQISTLLPSEYVYGFGETEHPSYKHDLNFHKYGLFAKDQPPGYKLNSYGIHPFYMGLEKSKKAHGVLLLNSNAMDVTFQPTPALTYRTIGGILDFYMVVGPTPEEVVQQYTEMIGRPVLPAYWSLGFQLCRYGYANDSEITDLYRDMKAAKIPYDVQYADIDYMERQMDFTLDQVNFKGLPALVDQMRAEGMRFIFILDPAIAANETKGSYPAFDIGIEKDVFIKWPPELSNDIVWGKVWPDYPNVTVDNSLDWDTQVERFRAFVAFPDFFKSSAAEWWGEQIKDFYNKIMKFDGLWIDMNEPASFVHGTVGEKCLGKPELEDPPYMPPLESMHRGLKHKTLCMNSEQILPDGKRVKHYDVHNLYGWAHTKPTYDALLSTTGKRGMMEFSIFGISYTGADICGFFDPAQYEMCLRWMQLGAFYPFSRNHNTINMPRQDPVAWGPEFAAVSRDVMNIRYTLLPYLYTLMYEAHVHGSTVVRPLLHEFVTDEKTWDIDRQFLWGPALLITPALDPNVTVVRGYLPYGFWYDYHTEKAIRVSGEFVDMETPLEKINLHVRPGYILPCQKAEINTHYSRQNPLDLIVALNDGGVAQGSLFWDDGEGIDTVQNGKYLLTSFSVFERKLTSEVSVNGLAEADRLTLGVVRVWGVTTKPTKVTMKVNGKPDTDLGFVYNSEKLIVAVRLLAELGRLNL</sequence>
<keyword evidence="7" id="KW-0472">Membrane</keyword>
<dbReference type="SUPFAM" id="SSF51445">
    <property type="entry name" value="(Trans)glycosidases"/>
    <property type="match status" value="2"/>
</dbReference>
<dbReference type="Pfam" id="PF01055">
    <property type="entry name" value="Glyco_hydro_31_2nd"/>
    <property type="match status" value="3"/>
</dbReference>
<dbReference type="InterPro" id="IPR017853">
    <property type="entry name" value="GH"/>
</dbReference>
<comment type="subcellular location">
    <subcellularLocation>
        <location evidence="2">Endomembrane system</location>
    </subcellularLocation>
</comment>
<dbReference type="PANTHER" id="PTHR22762">
    <property type="entry name" value="ALPHA-GLUCOSIDASE"/>
    <property type="match status" value="1"/>
</dbReference>
<dbReference type="InterPro" id="IPR030458">
    <property type="entry name" value="Glyco_hydro_31_AS"/>
</dbReference>
<reference evidence="15 16" key="1">
    <citation type="submission" date="2022-01" db="EMBL/GenBank/DDBJ databases">
        <title>A high-quality chromosome-level genome assembly of rohu carp, Labeo rohita.</title>
        <authorList>
            <person name="Arick M.A. II"/>
            <person name="Hsu C.-Y."/>
            <person name="Magbanua Z."/>
            <person name="Pechanova O."/>
            <person name="Grover C."/>
            <person name="Miller E."/>
            <person name="Thrash A."/>
            <person name="Ezzel L."/>
            <person name="Alam S."/>
            <person name="Benzie J."/>
            <person name="Hamilton M."/>
            <person name="Karsi A."/>
            <person name="Lawrence M.L."/>
            <person name="Peterson D.G."/>
        </authorList>
    </citation>
    <scope>NUCLEOTIDE SEQUENCE [LARGE SCALE GENOMIC DNA]</scope>
    <source>
        <strain evidence="16">BAU-BD-2019</strain>
        <tissue evidence="15">Blood</tissue>
    </source>
</reference>
<evidence type="ECO:0000256" key="1">
    <source>
        <dbReference type="ARBA" id="ARBA00001657"/>
    </source>
</evidence>
<keyword evidence="10" id="KW-0326">Glycosidase</keyword>
<evidence type="ECO:0000256" key="7">
    <source>
        <dbReference type="ARBA" id="ARBA00023136"/>
    </source>
</evidence>
<name>A0ABQ8LRS3_LABRO</name>
<dbReference type="InterPro" id="IPR025887">
    <property type="entry name" value="Glyco_hydro_31_N_dom"/>
</dbReference>
<evidence type="ECO:0000256" key="6">
    <source>
        <dbReference type="ARBA" id="ARBA00022801"/>
    </source>
</evidence>
<dbReference type="InterPro" id="IPR000519">
    <property type="entry name" value="P_trefoil_dom"/>
</dbReference>
<dbReference type="Gene3D" id="4.10.110.10">
    <property type="entry name" value="Spasmolytic Protein, domain 1"/>
    <property type="match status" value="2"/>
</dbReference>
<evidence type="ECO:0000256" key="4">
    <source>
        <dbReference type="ARBA" id="ARBA00012741"/>
    </source>
</evidence>
<dbReference type="PROSITE" id="PS00707">
    <property type="entry name" value="GLYCOSYL_HYDROL_F31_2"/>
    <property type="match status" value="1"/>
</dbReference>
<evidence type="ECO:0000256" key="13">
    <source>
        <dbReference type="SAM" id="MobiDB-lite"/>
    </source>
</evidence>
<evidence type="ECO:0000256" key="5">
    <source>
        <dbReference type="ARBA" id="ARBA00022729"/>
    </source>
</evidence>
<accession>A0ABQ8LRS3</accession>
<feature type="domain" description="P-type" evidence="14">
    <location>
        <begin position="948"/>
        <end position="992"/>
    </location>
</feature>